<name>A0A7W7I438_9ACTN</name>
<dbReference type="EMBL" id="JACHNH010000001">
    <property type="protein sequence ID" value="MBB4765931.1"/>
    <property type="molecule type" value="Genomic_DNA"/>
</dbReference>
<dbReference type="Proteomes" id="UP000578112">
    <property type="component" value="Unassembled WGS sequence"/>
</dbReference>
<evidence type="ECO:0000313" key="1">
    <source>
        <dbReference type="EMBL" id="MBB4765931.1"/>
    </source>
</evidence>
<gene>
    <name evidence="1" type="ORF">BJ971_006487</name>
</gene>
<dbReference type="RefSeq" id="WP_184996923.1">
    <property type="nucleotide sequence ID" value="NZ_BOMK01000021.1"/>
</dbReference>
<protein>
    <submittedName>
        <fullName evidence="1">Uncharacterized protein</fullName>
    </submittedName>
</protein>
<dbReference type="AlphaFoldDB" id="A0A7W7I438"/>
<evidence type="ECO:0000313" key="2">
    <source>
        <dbReference type="Proteomes" id="UP000578112"/>
    </source>
</evidence>
<keyword evidence="2" id="KW-1185">Reference proteome</keyword>
<sequence>MGADFPCFPNAGLFGFTRADFSRFASVDHSRFAGAGISGFAGAGFFGFEGAGDRVCGGFTLAGAGWAAVDLGRSVAGLA</sequence>
<accession>A0A7W7I438</accession>
<comment type="caution">
    <text evidence="1">The sequence shown here is derived from an EMBL/GenBank/DDBJ whole genome shotgun (WGS) entry which is preliminary data.</text>
</comment>
<organism evidence="1 2">
    <name type="scientific">Actinoplanes digitatis</name>
    <dbReference type="NCBI Taxonomy" id="1868"/>
    <lineage>
        <taxon>Bacteria</taxon>
        <taxon>Bacillati</taxon>
        <taxon>Actinomycetota</taxon>
        <taxon>Actinomycetes</taxon>
        <taxon>Micromonosporales</taxon>
        <taxon>Micromonosporaceae</taxon>
        <taxon>Actinoplanes</taxon>
    </lineage>
</organism>
<reference evidence="1 2" key="1">
    <citation type="submission" date="2020-08" db="EMBL/GenBank/DDBJ databases">
        <title>Sequencing the genomes of 1000 actinobacteria strains.</title>
        <authorList>
            <person name="Klenk H.-P."/>
        </authorList>
    </citation>
    <scope>NUCLEOTIDE SEQUENCE [LARGE SCALE GENOMIC DNA]</scope>
    <source>
        <strain evidence="1 2">DSM 43149</strain>
    </source>
</reference>
<proteinExistence type="predicted"/>